<sequence length="379" mass="39795">MARLRVASPSRSQVSMGSSNRSSSLETGALPACDLFNTTFSLYRASALYVGADGLSDVRLRSLEVRLRDILTGDFVRGIEVGLDEDGDHALGKAGALEAVAIEWVSAEQVVAASMPALQVTLQYEHAQCLAILLPAPEASRPTNGATSTLDNGFLRLPLLLLRMPAPFKDVITSFLSSSFDCRISALQLNDKDVIHGWESWARATMLPTSGSLAKDAILTLAFSLPGLDGAEGTAEDDDVTSPASPIFPGPPPGPLEAVDAASSSMSDTAGIGLKTIDIFIPNGDLRGFLEAGLRLQPMDEEGSTPFTSALALYVKTHLGLDMAHPAVSVVRVACGGFVLSNNRLKVFEPPGSRSGIYLGRHGGIVPLILGDLALRAGG</sequence>
<feature type="compositionally biased region" description="Polar residues" evidence="1">
    <location>
        <begin position="9"/>
        <end position="26"/>
    </location>
</feature>
<dbReference type="EMBL" id="JAWCUI010000083">
    <property type="protein sequence ID" value="KAL1888897.1"/>
    <property type="molecule type" value="Genomic_DNA"/>
</dbReference>
<reference evidence="2 3" key="1">
    <citation type="journal article" date="2024" name="IMA Fungus">
        <title>IMA Genome - F19 : A genome assembly and annotation guide to empower mycologists, including annotated draft genome sequences of Ceratocystis pirilliformis, Diaporthe australafricana, Fusarium ophioides, Paecilomyces lecythidis, and Sporothrix stenoceras.</title>
        <authorList>
            <person name="Aylward J."/>
            <person name="Wilson A.M."/>
            <person name="Visagie C.M."/>
            <person name="Spraker J."/>
            <person name="Barnes I."/>
            <person name="Buitendag C."/>
            <person name="Ceriani C."/>
            <person name="Del Mar Angel L."/>
            <person name="du Plessis D."/>
            <person name="Fuchs T."/>
            <person name="Gasser K."/>
            <person name="Kramer D."/>
            <person name="Li W."/>
            <person name="Munsamy K."/>
            <person name="Piso A."/>
            <person name="Price J.L."/>
            <person name="Sonnekus B."/>
            <person name="Thomas C."/>
            <person name="van der Nest A."/>
            <person name="van Dijk A."/>
            <person name="van Heerden A."/>
            <person name="van Vuuren N."/>
            <person name="Yilmaz N."/>
            <person name="Duong T.A."/>
            <person name="van der Merwe N.A."/>
            <person name="Wingfield M.J."/>
            <person name="Wingfield B.D."/>
        </authorList>
    </citation>
    <scope>NUCLEOTIDE SEQUENCE [LARGE SCALE GENOMIC DNA]</scope>
    <source>
        <strain evidence="2 3">CMW 5346</strain>
    </source>
</reference>
<feature type="compositionally biased region" description="Pro residues" evidence="1">
    <location>
        <begin position="246"/>
        <end position="255"/>
    </location>
</feature>
<protein>
    <recommendedName>
        <fullName evidence="4">Siroheme synthase</fullName>
    </recommendedName>
</protein>
<accession>A0ABR3YLX1</accession>
<keyword evidence="3" id="KW-1185">Reference proteome</keyword>
<gene>
    <name evidence="2" type="ORF">Sste5346_009281</name>
</gene>
<evidence type="ECO:0000313" key="2">
    <source>
        <dbReference type="EMBL" id="KAL1888897.1"/>
    </source>
</evidence>
<dbReference type="Pfam" id="PF13092">
    <property type="entry name" value="CENP-L"/>
    <property type="match status" value="1"/>
</dbReference>
<name>A0ABR3YLX1_9PEZI</name>
<evidence type="ECO:0000256" key="1">
    <source>
        <dbReference type="SAM" id="MobiDB-lite"/>
    </source>
</evidence>
<feature type="region of interest" description="Disordered" evidence="1">
    <location>
        <begin position="1"/>
        <end position="26"/>
    </location>
</feature>
<proteinExistence type="predicted"/>
<comment type="caution">
    <text evidence="2">The sequence shown here is derived from an EMBL/GenBank/DDBJ whole genome shotgun (WGS) entry which is preliminary data.</text>
</comment>
<evidence type="ECO:0000313" key="3">
    <source>
        <dbReference type="Proteomes" id="UP001583186"/>
    </source>
</evidence>
<feature type="region of interest" description="Disordered" evidence="1">
    <location>
        <begin position="232"/>
        <end position="262"/>
    </location>
</feature>
<dbReference type="Proteomes" id="UP001583186">
    <property type="component" value="Unassembled WGS sequence"/>
</dbReference>
<evidence type="ECO:0008006" key="4">
    <source>
        <dbReference type="Google" id="ProtNLM"/>
    </source>
</evidence>
<dbReference type="InterPro" id="IPR025204">
    <property type="entry name" value="CENP-L"/>
</dbReference>
<organism evidence="2 3">
    <name type="scientific">Sporothrix stenoceras</name>
    <dbReference type="NCBI Taxonomy" id="5173"/>
    <lineage>
        <taxon>Eukaryota</taxon>
        <taxon>Fungi</taxon>
        <taxon>Dikarya</taxon>
        <taxon>Ascomycota</taxon>
        <taxon>Pezizomycotina</taxon>
        <taxon>Sordariomycetes</taxon>
        <taxon>Sordariomycetidae</taxon>
        <taxon>Ophiostomatales</taxon>
        <taxon>Ophiostomataceae</taxon>
        <taxon>Sporothrix</taxon>
    </lineage>
</organism>